<dbReference type="GeneID" id="54357700"/>
<feature type="compositionally biased region" description="Polar residues" evidence="1">
    <location>
        <begin position="1"/>
        <end position="13"/>
    </location>
</feature>
<dbReference type="AlphaFoldDB" id="A0A6J3M372"/>
<evidence type="ECO:0000256" key="1">
    <source>
        <dbReference type="SAM" id="MobiDB-lite"/>
    </source>
</evidence>
<reference evidence="3" key="2">
    <citation type="submission" date="2020-04" db="EMBL/GenBank/DDBJ databases">
        <authorList>
            <consortium name="NCBI Genome Project"/>
        </authorList>
    </citation>
    <scope>NUCLEOTIDE SEQUENCE</scope>
    <source>
        <strain evidence="3">CBS 342.82</strain>
    </source>
</reference>
<feature type="region of interest" description="Disordered" evidence="1">
    <location>
        <begin position="282"/>
        <end position="328"/>
    </location>
</feature>
<dbReference type="RefSeq" id="XP_033459517.1">
    <property type="nucleotide sequence ID" value="XM_033599901.1"/>
</dbReference>
<evidence type="ECO:0000313" key="3">
    <source>
        <dbReference type="RefSeq" id="XP_033459517.1"/>
    </source>
</evidence>
<evidence type="ECO:0008006" key="4">
    <source>
        <dbReference type="Google" id="ProtNLM"/>
    </source>
</evidence>
<feature type="compositionally biased region" description="Low complexity" evidence="1">
    <location>
        <begin position="208"/>
        <end position="225"/>
    </location>
</feature>
<dbReference type="Proteomes" id="UP000504637">
    <property type="component" value="Unplaced"/>
</dbReference>
<feature type="region of interest" description="Disordered" evidence="1">
    <location>
        <begin position="1"/>
        <end position="57"/>
    </location>
</feature>
<proteinExistence type="predicted"/>
<dbReference type="OrthoDB" id="3599883at2759"/>
<dbReference type="Pfam" id="PF12855">
    <property type="entry name" value="Ecl1"/>
    <property type="match status" value="1"/>
</dbReference>
<feature type="compositionally biased region" description="Basic and acidic residues" evidence="1">
    <location>
        <begin position="43"/>
        <end position="53"/>
    </location>
</feature>
<keyword evidence="2" id="KW-1185">Reference proteome</keyword>
<feature type="region of interest" description="Disordered" evidence="1">
    <location>
        <begin position="181"/>
        <end position="225"/>
    </location>
</feature>
<organism evidence="3">
    <name type="scientific">Dissoconium aciculare CBS 342.82</name>
    <dbReference type="NCBI Taxonomy" id="1314786"/>
    <lineage>
        <taxon>Eukaryota</taxon>
        <taxon>Fungi</taxon>
        <taxon>Dikarya</taxon>
        <taxon>Ascomycota</taxon>
        <taxon>Pezizomycotina</taxon>
        <taxon>Dothideomycetes</taxon>
        <taxon>Dothideomycetidae</taxon>
        <taxon>Mycosphaerellales</taxon>
        <taxon>Dissoconiaceae</taxon>
        <taxon>Dissoconium</taxon>
    </lineage>
</organism>
<dbReference type="InterPro" id="IPR024368">
    <property type="entry name" value="Ecl1/2/3"/>
</dbReference>
<feature type="compositionally biased region" description="Polar residues" evidence="1">
    <location>
        <begin position="181"/>
        <end position="207"/>
    </location>
</feature>
<sequence length="328" mass="36067">MTQRPQFSRSSSYGRKVVRHSHHSSTTSMKLQSPTKSTHHSGARRDDQRNSHESDDDSGAGFLQFCATCEKQIVSPGQALYCSESCRKRDNVLDEYLSSPMPSPLLSPSSPLHEIPHYPHFDIVPQRSPTVLKPLSFSFAGLSMADQGSRQDHDRDHRYNPRQLYETARSMTYLPSDHVSYQSTGQRRNQGTRASADSYIPSLSHTPGSSYGTLNSSSSYQLPQSSRFPQRAMSFAATSAEIGLSQPRTTSALSEAAASAHMLRDASMKSSVSTLTSFRFVEADKSSSGASIRSPDGDEPGPPTEFAHVSSSLRRLYSAKQPLKSPRS</sequence>
<evidence type="ECO:0000313" key="2">
    <source>
        <dbReference type="Proteomes" id="UP000504637"/>
    </source>
</evidence>
<name>A0A6J3M372_9PEZI</name>
<reference evidence="3" key="3">
    <citation type="submission" date="2025-08" db="UniProtKB">
        <authorList>
            <consortium name="RefSeq"/>
        </authorList>
    </citation>
    <scope>IDENTIFICATION</scope>
    <source>
        <strain evidence="3">CBS 342.82</strain>
    </source>
</reference>
<accession>A0A6J3M372</accession>
<gene>
    <name evidence="3" type="ORF">K489DRAFT_244463</name>
</gene>
<protein>
    <recommendedName>
        <fullName evidence="4">Life-span regulatory factor</fullName>
    </recommendedName>
</protein>
<reference evidence="3" key="1">
    <citation type="submission" date="2020-01" db="EMBL/GenBank/DDBJ databases">
        <authorList>
            <consortium name="DOE Joint Genome Institute"/>
            <person name="Haridas S."/>
            <person name="Albert R."/>
            <person name="Binder M."/>
            <person name="Bloem J."/>
            <person name="Labutti K."/>
            <person name="Salamov A."/>
            <person name="Andreopoulos B."/>
            <person name="Baker S.E."/>
            <person name="Barry K."/>
            <person name="Bills G."/>
            <person name="Bluhm B.H."/>
            <person name="Cannon C."/>
            <person name="Castanera R."/>
            <person name="Culley D.E."/>
            <person name="Daum C."/>
            <person name="Ezra D."/>
            <person name="Gonzalez J.B."/>
            <person name="Henrissat B."/>
            <person name="Kuo A."/>
            <person name="Liang C."/>
            <person name="Lipzen A."/>
            <person name="Lutzoni F."/>
            <person name="Magnuson J."/>
            <person name="Mondo S."/>
            <person name="Nolan M."/>
            <person name="Ohm R."/>
            <person name="Pangilinan J."/>
            <person name="Park H.-J."/>
            <person name="Ramirez L."/>
            <person name="Alfaro M."/>
            <person name="Sun H."/>
            <person name="Tritt A."/>
            <person name="Yoshinaga Y."/>
            <person name="Zwiers L.-H."/>
            <person name="Turgeon B.G."/>
            <person name="Goodwin S.B."/>
            <person name="Spatafora J.W."/>
            <person name="Crous P.W."/>
            <person name="Grigoriev I.V."/>
        </authorList>
    </citation>
    <scope>NUCLEOTIDE SEQUENCE</scope>
    <source>
        <strain evidence="3">CBS 342.82</strain>
    </source>
</reference>